<organism evidence="2 3">
    <name type="scientific">Tanacetum coccineum</name>
    <dbReference type="NCBI Taxonomy" id="301880"/>
    <lineage>
        <taxon>Eukaryota</taxon>
        <taxon>Viridiplantae</taxon>
        <taxon>Streptophyta</taxon>
        <taxon>Embryophyta</taxon>
        <taxon>Tracheophyta</taxon>
        <taxon>Spermatophyta</taxon>
        <taxon>Magnoliopsida</taxon>
        <taxon>eudicotyledons</taxon>
        <taxon>Gunneridae</taxon>
        <taxon>Pentapetalae</taxon>
        <taxon>asterids</taxon>
        <taxon>campanulids</taxon>
        <taxon>Asterales</taxon>
        <taxon>Asteraceae</taxon>
        <taxon>Asteroideae</taxon>
        <taxon>Anthemideae</taxon>
        <taxon>Anthemidinae</taxon>
        <taxon>Tanacetum</taxon>
    </lineage>
</organism>
<feature type="compositionally biased region" description="Polar residues" evidence="1">
    <location>
        <begin position="1"/>
        <end position="21"/>
    </location>
</feature>
<reference evidence="2" key="2">
    <citation type="submission" date="2022-01" db="EMBL/GenBank/DDBJ databases">
        <authorList>
            <person name="Yamashiro T."/>
            <person name="Shiraishi A."/>
            <person name="Satake H."/>
            <person name="Nakayama K."/>
        </authorList>
    </citation>
    <scope>NUCLEOTIDE SEQUENCE</scope>
</reference>
<protein>
    <submittedName>
        <fullName evidence="2">Uncharacterized protein</fullName>
    </submittedName>
</protein>
<feature type="region of interest" description="Disordered" evidence="1">
    <location>
        <begin position="37"/>
        <end position="57"/>
    </location>
</feature>
<proteinExistence type="predicted"/>
<evidence type="ECO:0000313" key="3">
    <source>
        <dbReference type="Proteomes" id="UP001151760"/>
    </source>
</evidence>
<evidence type="ECO:0000313" key="2">
    <source>
        <dbReference type="EMBL" id="GJT57497.1"/>
    </source>
</evidence>
<dbReference type="EMBL" id="BQNB010016936">
    <property type="protein sequence ID" value="GJT57497.1"/>
    <property type="molecule type" value="Genomic_DNA"/>
</dbReference>
<feature type="region of interest" description="Disordered" evidence="1">
    <location>
        <begin position="1"/>
        <end position="23"/>
    </location>
</feature>
<name>A0ABQ5F2P6_9ASTR</name>
<sequence>MSSTTSMVEFRSGDNQINDSNSGREIEYRHLRSRYHHSNTGGIDPYQPRNKSISSIRDHYPQTGWRDSISLDGLKRLPEEDEFTANLLEWKSILWRRIIEMSRFSTGFYKIRFSIKESIPVDIVWNAFSTHHLIRFYLSRSNFFNQIKKD</sequence>
<accession>A0ABQ5F2P6</accession>
<dbReference type="Proteomes" id="UP001151760">
    <property type="component" value="Unassembled WGS sequence"/>
</dbReference>
<keyword evidence="3" id="KW-1185">Reference proteome</keyword>
<reference evidence="2" key="1">
    <citation type="journal article" date="2022" name="Int. J. Mol. Sci.">
        <title>Draft Genome of Tanacetum Coccineum: Genomic Comparison of Closely Related Tanacetum-Family Plants.</title>
        <authorList>
            <person name="Yamashiro T."/>
            <person name="Shiraishi A."/>
            <person name="Nakayama K."/>
            <person name="Satake H."/>
        </authorList>
    </citation>
    <scope>NUCLEOTIDE SEQUENCE</scope>
</reference>
<comment type="caution">
    <text evidence="2">The sequence shown here is derived from an EMBL/GenBank/DDBJ whole genome shotgun (WGS) entry which is preliminary data.</text>
</comment>
<evidence type="ECO:0000256" key="1">
    <source>
        <dbReference type="SAM" id="MobiDB-lite"/>
    </source>
</evidence>
<gene>
    <name evidence="2" type="ORF">Tco_0992551</name>
</gene>